<dbReference type="EMBL" id="JANJQO010003145">
    <property type="protein sequence ID" value="KAJ2964524.1"/>
    <property type="molecule type" value="Genomic_DNA"/>
</dbReference>
<evidence type="ECO:0000313" key="1">
    <source>
        <dbReference type="EMBL" id="KAJ2964524.1"/>
    </source>
</evidence>
<evidence type="ECO:0000313" key="2">
    <source>
        <dbReference type="Proteomes" id="UP001143910"/>
    </source>
</evidence>
<reference evidence="1" key="1">
    <citation type="submission" date="2022-08" db="EMBL/GenBank/DDBJ databases">
        <title>Genome Sequence of Lecanicillium fungicola.</title>
        <authorList>
            <person name="Buettner E."/>
        </authorList>
    </citation>
    <scope>NUCLEOTIDE SEQUENCE</scope>
    <source>
        <strain evidence="1">Babe33</strain>
    </source>
</reference>
<keyword evidence="2" id="KW-1185">Reference proteome</keyword>
<accession>A0ACC1MDW5</accession>
<gene>
    <name evidence="1" type="ORF">NQ176_g10791</name>
</gene>
<organism evidence="1 2">
    <name type="scientific">Zarea fungicola</name>
    <dbReference type="NCBI Taxonomy" id="93591"/>
    <lineage>
        <taxon>Eukaryota</taxon>
        <taxon>Fungi</taxon>
        <taxon>Dikarya</taxon>
        <taxon>Ascomycota</taxon>
        <taxon>Pezizomycotina</taxon>
        <taxon>Sordariomycetes</taxon>
        <taxon>Hypocreomycetidae</taxon>
        <taxon>Hypocreales</taxon>
        <taxon>Cordycipitaceae</taxon>
        <taxon>Zarea</taxon>
    </lineage>
</organism>
<sequence length="331" mass="36678">MAPPRPRKAGIAFRDVLIIRLLSALTIATFFQPDEYFQSLEPAWNLAFGSESGSWLTWEWDYQLRSSLHPMLFAIPYTIVDHTARFLEPLGFSTALRSSMLIAAPAILQGLIAALGDWYTFKLASCIYGPSSLNANITLMLQLVSPWQWYCASRTFSNSLETTFTTMALSFWPWSLLGVATPTKENSRPINPFNHSGTLTSLRLCLFLAALAVVLRPTNILIWTTIAGLSITRVSLRGPSPLGVAGVAVLAREALVCGSLVLGVSLVADRAYFGFWTLPAYNWLNFNISKSLAVFYGQSPWHYYLLQGIPLLDRAPHSSRTHLVCSRPPSS</sequence>
<protein>
    <submittedName>
        <fullName evidence="1">Uncharacterized protein</fullName>
    </submittedName>
</protein>
<dbReference type="Proteomes" id="UP001143910">
    <property type="component" value="Unassembled WGS sequence"/>
</dbReference>
<proteinExistence type="predicted"/>
<name>A0ACC1MDW5_9HYPO</name>
<comment type="caution">
    <text evidence="1">The sequence shown here is derived from an EMBL/GenBank/DDBJ whole genome shotgun (WGS) entry which is preliminary data.</text>
</comment>